<evidence type="ECO:0000256" key="1">
    <source>
        <dbReference type="SAM" id="MobiDB-lite"/>
    </source>
</evidence>
<sequence length="72" mass="8559">MTTRETKKDDEEKQILMQDYKVEEEPKAWKNEPRVGRSSEEAHMRDESTSMLHVHMPMEDTTKHCIALIDKQ</sequence>
<dbReference type="Proteomes" id="UP001314170">
    <property type="component" value="Unassembled WGS sequence"/>
</dbReference>
<feature type="compositionally biased region" description="Basic and acidic residues" evidence="1">
    <location>
        <begin position="26"/>
        <end position="48"/>
    </location>
</feature>
<reference evidence="2 3" key="1">
    <citation type="submission" date="2024-01" db="EMBL/GenBank/DDBJ databases">
        <authorList>
            <person name="Waweru B."/>
        </authorList>
    </citation>
    <scope>NUCLEOTIDE SEQUENCE [LARGE SCALE GENOMIC DNA]</scope>
</reference>
<gene>
    <name evidence="2" type="ORF">DCAF_LOCUS13929</name>
</gene>
<proteinExistence type="predicted"/>
<protein>
    <submittedName>
        <fullName evidence="2">Uncharacterized protein</fullName>
    </submittedName>
</protein>
<evidence type="ECO:0000313" key="3">
    <source>
        <dbReference type="Proteomes" id="UP001314170"/>
    </source>
</evidence>
<feature type="non-terminal residue" evidence="2">
    <location>
        <position position="72"/>
    </location>
</feature>
<dbReference type="EMBL" id="CAWUPB010001156">
    <property type="protein sequence ID" value="CAK7338881.1"/>
    <property type="molecule type" value="Genomic_DNA"/>
</dbReference>
<organism evidence="2 3">
    <name type="scientific">Dovyalis caffra</name>
    <dbReference type="NCBI Taxonomy" id="77055"/>
    <lineage>
        <taxon>Eukaryota</taxon>
        <taxon>Viridiplantae</taxon>
        <taxon>Streptophyta</taxon>
        <taxon>Embryophyta</taxon>
        <taxon>Tracheophyta</taxon>
        <taxon>Spermatophyta</taxon>
        <taxon>Magnoliopsida</taxon>
        <taxon>eudicotyledons</taxon>
        <taxon>Gunneridae</taxon>
        <taxon>Pentapetalae</taxon>
        <taxon>rosids</taxon>
        <taxon>fabids</taxon>
        <taxon>Malpighiales</taxon>
        <taxon>Salicaceae</taxon>
        <taxon>Flacourtieae</taxon>
        <taxon>Dovyalis</taxon>
    </lineage>
</organism>
<keyword evidence="3" id="KW-1185">Reference proteome</keyword>
<evidence type="ECO:0000313" key="2">
    <source>
        <dbReference type="EMBL" id="CAK7338881.1"/>
    </source>
</evidence>
<dbReference type="AlphaFoldDB" id="A0AAV1RQA1"/>
<accession>A0AAV1RQA1</accession>
<comment type="caution">
    <text evidence="2">The sequence shown here is derived from an EMBL/GenBank/DDBJ whole genome shotgun (WGS) entry which is preliminary data.</text>
</comment>
<feature type="region of interest" description="Disordered" evidence="1">
    <location>
        <begin position="26"/>
        <end position="58"/>
    </location>
</feature>
<name>A0AAV1RQA1_9ROSI</name>